<proteinExistence type="predicted"/>
<dbReference type="RefSeq" id="WP_014777575.1">
    <property type="nucleotide sequence ID" value="NC_018012.1"/>
</dbReference>
<keyword evidence="2" id="KW-1185">Reference proteome</keyword>
<dbReference type="HOGENOM" id="CLU_114047_11_0_6"/>
<dbReference type="eggNOG" id="COG1598">
    <property type="taxonomic scope" value="Bacteria"/>
</dbReference>
<organism evidence="1 2">
    <name type="scientific">Thiocystis violascens (strain ATCC 17096 / DSM 198 / 6111)</name>
    <name type="common">Chromatium violascens</name>
    <dbReference type="NCBI Taxonomy" id="765911"/>
    <lineage>
        <taxon>Bacteria</taxon>
        <taxon>Pseudomonadati</taxon>
        <taxon>Pseudomonadota</taxon>
        <taxon>Gammaproteobacteria</taxon>
        <taxon>Chromatiales</taxon>
        <taxon>Chromatiaceae</taxon>
        <taxon>Thiocystis</taxon>
    </lineage>
</organism>
<dbReference type="OrthoDB" id="5772641at2"/>
<dbReference type="InterPro" id="IPR035069">
    <property type="entry name" value="TTHA1013/TTHA0281-like"/>
</dbReference>
<gene>
    <name evidence="1" type="ordered locus">Thivi_1059</name>
</gene>
<name>I3Y7X2_THIV6</name>
<dbReference type="STRING" id="765911.Thivi_1059"/>
<dbReference type="KEGG" id="tvi:Thivi_1059"/>
<dbReference type="AlphaFoldDB" id="I3Y7X2"/>
<evidence type="ECO:0000313" key="1">
    <source>
        <dbReference type="EMBL" id="AFL73090.1"/>
    </source>
</evidence>
<accession>I3Y7X2</accession>
<evidence type="ECO:0000313" key="2">
    <source>
        <dbReference type="Proteomes" id="UP000006062"/>
    </source>
</evidence>
<reference evidence="1 2" key="1">
    <citation type="submission" date="2012-06" db="EMBL/GenBank/DDBJ databases">
        <title>Complete sequence of Thiocystis violascens DSM 198.</title>
        <authorList>
            <consortium name="US DOE Joint Genome Institute"/>
            <person name="Lucas S."/>
            <person name="Han J."/>
            <person name="Lapidus A."/>
            <person name="Cheng J.-F."/>
            <person name="Goodwin L."/>
            <person name="Pitluck S."/>
            <person name="Peters L."/>
            <person name="Ovchinnikova G."/>
            <person name="Teshima H."/>
            <person name="Detter J.C."/>
            <person name="Han C."/>
            <person name="Tapia R."/>
            <person name="Land M."/>
            <person name="Hauser L."/>
            <person name="Kyrpides N."/>
            <person name="Ivanova N."/>
            <person name="Pagani I."/>
            <person name="Vogl K."/>
            <person name="Liu Z."/>
            <person name="Frigaard N.-U."/>
            <person name="Bryant D."/>
            <person name="Woyke T."/>
        </authorList>
    </citation>
    <scope>NUCLEOTIDE SEQUENCE [LARGE SCALE GENOMIC DNA]</scope>
    <source>
        <strain evidence="2">ATCC 17096 / DSM 198 / 6111</strain>
    </source>
</reference>
<dbReference type="SUPFAM" id="SSF143100">
    <property type="entry name" value="TTHA1013/TTHA0281-like"/>
    <property type="match status" value="1"/>
</dbReference>
<protein>
    <recommendedName>
        <fullName evidence="3">HicB-like antitoxin of toxin-antitoxin system domain-containing protein</fullName>
    </recommendedName>
</protein>
<dbReference type="Gene3D" id="3.30.160.250">
    <property type="match status" value="1"/>
</dbReference>
<dbReference type="EMBL" id="CP003154">
    <property type="protein sequence ID" value="AFL73090.1"/>
    <property type="molecule type" value="Genomic_DNA"/>
</dbReference>
<sequence>MQHPFTLEYWQDDGWYVGRLKEIPGVFSQGENLEELETNIEDVYRMLLESDEDHRPSALTKQILLDVA</sequence>
<dbReference type="Proteomes" id="UP000006062">
    <property type="component" value="Chromosome"/>
</dbReference>
<evidence type="ECO:0008006" key="3">
    <source>
        <dbReference type="Google" id="ProtNLM"/>
    </source>
</evidence>